<evidence type="ECO:0000256" key="2">
    <source>
        <dbReference type="ARBA" id="ARBA00023125"/>
    </source>
</evidence>
<dbReference type="PRINTS" id="PR00032">
    <property type="entry name" value="HTHARAC"/>
</dbReference>
<evidence type="ECO:0000256" key="3">
    <source>
        <dbReference type="ARBA" id="ARBA00023163"/>
    </source>
</evidence>
<dbReference type="GO" id="GO:0043565">
    <property type="term" value="F:sequence-specific DNA binding"/>
    <property type="evidence" value="ECO:0007669"/>
    <property type="project" value="InterPro"/>
</dbReference>
<evidence type="ECO:0000259" key="4">
    <source>
        <dbReference type="PROSITE" id="PS01124"/>
    </source>
</evidence>
<dbReference type="InterPro" id="IPR018060">
    <property type="entry name" value="HTH_AraC"/>
</dbReference>
<name>A0A4Z0M5T5_9GAMM</name>
<keyword evidence="6" id="KW-1185">Reference proteome</keyword>
<keyword evidence="2" id="KW-0238">DNA-binding</keyword>
<dbReference type="SMART" id="SM00342">
    <property type="entry name" value="HTH_ARAC"/>
    <property type="match status" value="1"/>
</dbReference>
<reference evidence="5 6" key="1">
    <citation type="submission" date="2019-04" db="EMBL/GenBank/DDBJ databases">
        <title>Taxonomy of novel Haliea sp. from mangrove soil of West Coast of India.</title>
        <authorList>
            <person name="Verma A."/>
            <person name="Kumar P."/>
            <person name="Krishnamurthi S."/>
        </authorList>
    </citation>
    <scope>NUCLEOTIDE SEQUENCE [LARGE SCALE GENOMIC DNA]</scope>
    <source>
        <strain evidence="5 6">SAOS-164</strain>
    </source>
</reference>
<dbReference type="Proteomes" id="UP000298050">
    <property type="component" value="Unassembled WGS sequence"/>
</dbReference>
<evidence type="ECO:0000313" key="6">
    <source>
        <dbReference type="Proteomes" id="UP000298050"/>
    </source>
</evidence>
<dbReference type="PROSITE" id="PS01124">
    <property type="entry name" value="HTH_ARAC_FAMILY_2"/>
    <property type="match status" value="1"/>
</dbReference>
<proteinExistence type="predicted"/>
<dbReference type="GO" id="GO:0003700">
    <property type="term" value="F:DNA-binding transcription factor activity"/>
    <property type="evidence" value="ECO:0007669"/>
    <property type="project" value="InterPro"/>
</dbReference>
<keyword evidence="3" id="KW-0804">Transcription</keyword>
<dbReference type="InterPro" id="IPR011051">
    <property type="entry name" value="RmlC_Cupin_sf"/>
</dbReference>
<feature type="domain" description="HTH araC/xylS-type" evidence="4">
    <location>
        <begin position="163"/>
        <end position="260"/>
    </location>
</feature>
<sequence>MQNLVSLDQSGLDLVGGSHLSTGLELDTGWHVHDMHQLQYAFEGSIEVEDAEGRHLVPHQFGVWIPRGIEHRTWLKGGGSGSLFLREGLPGTDSETDSDRIRIIRVPPLMREMILESMRWPILEGYTDAAGTSFFITFALLCKDWLAERAELVLPVCDDPRITRIMAYTVEHLSSVTLEDVCQAVGMSSRTLRRKFSAKMGMTWEEYRLRCRLFRAVELLEDTSVPILEIAMLVGYKSQSAFTKAFKALMRETPSNYRNHVLAG</sequence>
<dbReference type="RefSeq" id="WP_135441788.1">
    <property type="nucleotide sequence ID" value="NZ_SRLE01000005.1"/>
</dbReference>
<gene>
    <name evidence="5" type="ORF">E4634_05940</name>
</gene>
<dbReference type="CDD" id="cd06124">
    <property type="entry name" value="cupin_NimR-like_N"/>
    <property type="match status" value="1"/>
</dbReference>
<accession>A0A4Z0M5T5</accession>
<dbReference type="InterPro" id="IPR018062">
    <property type="entry name" value="HTH_AraC-typ_CS"/>
</dbReference>
<evidence type="ECO:0000313" key="5">
    <source>
        <dbReference type="EMBL" id="TGD74738.1"/>
    </source>
</evidence>
<dbReference type="PROSITE" id="PS00041">
    <property type="entry name" value="HTH_ARAC_FAMILY_1"/>
    <property type="match status" value="1"/>
</dbReference>
<dbReference type="SUPFAM" id="SSF51182">
    <property type="entry name" value="RmlC-like cupins"/>
    <property type="match status" value="1"/>
</dbReference>
<comment type="caution">
    <text evidence="5">The sequence shown here is derived from an EMBL/GenBank/DDBJ whole genome shotgun (WGS) entry which is preliminary data.</text>
</comment>
<evidence type="ECO:0000256" key="1">
    <source>
        <dbReference type="ARBA" id="ARBA00023015"/>
    </source>
</evidence>
<organism evidence="5 6">
    <name type="scientific">Mangrovimicrobium sediminis</name>
    <dbReference type="NCBI Taxonomy" id="2562682"/>
    <lineage>
        <taxon>Bacteria</taxon>
        <taxon>Pseudomonadati</taxon>
        <taxon>Pseudomonadota</taxon>
        <taxon>Gammaproteobacteria</taxon>
        <taxon>Cellvibrionales</taxon>
        <taxon>Halieaceae</taxon>
        <taxon>Mangrovimicrobium</taxon>
    </lineage>
</organism>
<dbReference type="Gene3D" id="1.10.10.60">
    <property type="entry name" value="Homeodomain-like"/>
    <property type="match status" value="2"/>
</dbReference>
<dbReference type="PANTHER" id="PTHR11019">
    <property type="entry name" value="HTH-TYPE TRANSCRIPTIONAL REGULATOR NIMR"/>
    <property type="match status" value="1"/>
</dbReference>
<dbReference type="InterPro" id="IPR020449">
    <property type="entry name" value="Tscrpt_reg_AraC-type_HTH"/>
</dbReference>
<dbReference type="EMBL" id="SRLE01000005">
    <property type="protein sequence ID" value="TGD74738.1"/>
    <property type="molecule type" value="Genomic_DNA"/>
</dbReference>
<dbReference type="OrthoDB" id="282744at2"/>
<dbReference type="SUPFAM" id="SSF46689">
    <property type="entry name" value="Homeodomain-like"/>
    <property type="match status" value="2"/>
</dbReference>
<dbReference type="AlphaFoldDB" id="A0A4Z0M5T5"/>
<dbReference type="Pfam" id="PF12833">
    <property type="entry name" value="HTH_18"/>
    <property type="match status" value="1"/>
</dbReference>
<dbReference type="PANTHER" id="PTHR11019:SF199">
    <property type="entry name" value="HTH-TYPE TRANSCRIPTIONAL REGULATOR NIMR"/>
    <property type="match status" value="1"/>
</dbReference>
<dbReference type="InterPro" id="IPR009057">
    <property type="entry name" value="Homeodomain-like_sf"/>
</dbReference>
<protein>
    <submittedName>
        <fullName evidence="5">AraC family transcriptional regulator</fullName>
    </submittedName>
</protein>
<keyword evidence="1" id="KW-0805">Transcription regulation</keyword>